<protein>
    <submittedName>
        <fullName evidence="1">Uncharacterized protein</fullName>
    </submittedName>
</protein>
<gene>
    <name evidence="1" type="ORF">UJA718_LOCUS28775</name>
</gene>
<evidence type="ECO:0000313" key="1">
    <source>
        <dbReference type="EMBL" id="CAF4541273.1"/>
    </source>
</evidence>
<accession>A0A820Y0A6</accession>
<organism evidence="1 2">
    <name type="scientific">Rotaria socialis</name>
    <dbReference type="NCBI Taxonomy" id="392032"/>
    <lineage>
        <taxon>Eukaryota</taxon>
        <taxon>Metazoa</taxon>
        <taxon>Spiralia</taxon>
        <taxon>Gnathifera</taxon>
        <taxon>Rotifera</taxon>
        <taxon>Eurotatoria</taxon>
        <taxon>Bdelloidea</taxon>
        <taxon>Philodinida</taxon>
        <taxon>Philodinidae</taxon>
        <taxon>Rotaria</taxon>
    </lineage>
</organism>
<comment type="caution">
    <text evidence="1">The sequence shown here is derived from an EMBL/GenBank/DDBJ whole genome shotgun (WGS) entry which is preliminary data.</text>
</comment>
<dbReference type="AlphaFoldDB" id="A0A820Y0A6"/>
<sequence length="75" mass="8828">LIELCAYLPSYDIIWGLTWLNHRLTMIISERGFLYHVNISLARYRQFNTILQFLPLNYIQSLAIDSDASPLQLTR</sequence>
<evidence type="ECO:0000313" key="2">
    <source>
        <dbReference type="Proteomes" id="UP000663873"/>
    </source>
</evidence>
<proteinExistence type="predicted"/>
<keyword evidence="2" id="KW-1185">Reference proteome</keyword>
<dbReference type="EMBL" id="CAJOBP010008787">
    <property type="protein sequence ID" value="CAF4541273.1"/>
    <property type="molecule type" value="Genomic_DNA"/>
</dbReference>
<name>A0A820Y0A6_9BILA</name>
<reference evidence="1" key="1">
    <citation type="submission" date="2021-02" db="EMBL/GenBank/DDBJ databases">
        <authorList>
            <person name="Nowell W R."/>
        </authorList>
    </citation>
    <scope>NUCLEOTIDE SEQUENCE</scope>
</reference>
<feature type="non-terminal residue" evidence="1">
    <location>
        <position position="1"/>
    </location>
</feature>
<dbReference type="Proteomes" id="UP000663873">
    <property type="component" value="Unassembled WGS sequence"/>
</dbReference>